<dbReference type="RefSeq" id="WP_145079249.1">
    <property type="nucleotide sequence ID" value="NZ_CP036425.1"/>
</dbReference>
<keyword evidence="4" id="KW-0547">Nucleotide-binding</keyword>
<dbReference type="InterPro" id="IPR016185">
    <property type="entry name" value="PreATP-grasp_dom_sf"/>
</dbReference>
<evidence type="ECO:0000313" key="6">
    <source>
        <dbReference type="EMBL" id="QDU34838.1"/>
    </source>
</evidence>
<evidence type="ECO:0000259" key="5">
    <source>
        <dbReference type="PROSITE" id="PS50975"/>
    </source>
</evidence>
<evidence type="ECO:0000256" key="3">
    <source>
        <dbReference type="ARBA" id="ARBA00023316"/>
    </source>
</evidence>
<gene>
    <name evidence="6" type="ORF">KS4_29140</name>
</gene>
<dbReference type="InterPro" id="IPR011761">
    <property type="entry name" value="ATP-grasp"/>
</dbReference>
<dbReference type="KEGG" id="pcor:KS4_29140"/>
<protein>
    <submittedName>
        <fullName evidence="6">Ddl-like protein</fullName>
        <ecNumber evidence="6">6.3.2.4</ecNumber>
    </submittedName>
</protein>
<reference evidence="6 7" key="1">
    <citation type="submission" date="2019-02" db="EMBL/GenBank/DDBJ databases">
        <title>Deep-cultivation of Planctomycetes and their phenomic and genomic characterization uncovers novel biology.</title>
        <authorList>
            <person name="Wiegand S."/>
            <person name="Jogler M."/>
            <person name="Boedeker C."/>
            <person name="Pinto D."/>
            <person name="Vollmers J."/>
            <person name="Rivas-Marin E."/>
            <person name="Kohn T."/>
            <person name="Peeters S.H."/>
            <person name="Heuer A."/>
            <person name="Rast P."/>
            <person name="Oberbeckmann S."/>
            <person name="Bunk B."/>
            <person name="Jeske O."/>
            <person name="Meyerdierks A."/>
            <person name="Storesund J.E."/>
            <person name="Kallscheuer N."/>
            <person name="Luecker S."/>
            <person name="Lage O.M."/>
            <person name="Pohl T."/>
            <person name="Merkel B.J."/>
            <person name="Hornburger P."/>
            <person name="Mueller R.-W."/>
            <person name="Bruemmer F."/>
            <person name="Labrenz M."/>
            <person name="Spormann A.M."/>
            <person name="Op den Camp H."/>
            <person name="Overmann J."/>
            <person name="Amann R."/>
            <person name="Jetten M.S.M."/>
            <person name="Mascher T."/>
            <person name="Medema M.H."/>
            <person name="Devos D.P."/>
            <person name="Kaster A.-K."/>
            <person name="Ovreas L."/>
            <person name="Rohde M."/>
            <person name="Galperin M.Y."/>
            <person name="Jogler C."/>
        </authorList>
    </citation>
    <scope>NUCLEOTIDE SEQUENCE [LARGE SCALE GENOMIC DNA]</scope>
    <source>
        <strain evidence="6 7">KS4</strain>
    </source>
</reference>
<sequence>MNKKRIIILMHSDLIPPDSIEGLTDEEVLPYKTEFDVTATLREMGHDIQPLGVTSNLERIKDAVDEFNPHIVFNLLEEFHGIGVYDAHVVSFLELLKTPYTGCNPRGLMLAHNKALSKMICRYHRIRVPQFHVFPIYKKVRRPSKLQFPLIVKSLTEEGSVGISQASIVYNDEALAERVDFIHRTLTTDAIAEQYIEGRELYVAVSGNDRLETYPIWELEFKKLREDAPRIATGRIKWDLKYRKQVGIDSSLAKELPENLLTEIPRFCKRAYKALMLSGYARMDLRLTPEGKIYLLEANPNPELAYGEDFAESAEAANISYEKLLTRIINLGLRYRLKGQA</sequence>
<dbReference type="PROSITE" id="PS50975">
    <property type="entry name" value="ATP_GRASP"/>
    <property type="match status" value="1"/>
</dbReference>
<dbReference type="OrthoDB" id="9813261at2"/>
<proteinExistence type="inferred from homology"/>
<dbReference type="EMBL" id="CP036425">
    <property type="protein sequence ID" value="QDU34838.1"/>
    <property type="molecule type" value="Genomic_DNA"/>
</dbReference>
<keyword evidence="3" id="KW-0961">Cell wall biogenesis/degradation</keyword>
<dbReference type="InterPro" id="IPR013815">
    <property type="entry name" value="ATP_grasp_subdomain_1"/>
</dbReference>
<dbReference type="Gene3D" id="3.30.470.20">
    <property type="entry name" value="ATP-grasp fold, B domain"/>
    <property type="match status" value="1"/>
</dbReference>
<dbReference type="SUPFAM" id="SSF56059">
    <property type="entry name" value="Glutathione synthetase ATP-binding domain-like"/>
    <property type="match status" value="1"/>
</dbReference>
<dbReference type="GO" id="GO:0071555">
    <property type="term" value="P:cell wall organization"/>
    <property type="evidence" value="ECO:0007669"/>
    <property type="project" value="UniProtKB-KW"/>
</dbReference>
<evidence type="ECO:0000256" key="1">
    <source>
        <dbReference type="ARBA" id="ARBA00010871"/>
    </source>
</evidence>
<organism evidence="6 7">
    <name type="scientific">Poriferisphaera corsica</name>
    <dbReference type="NCBI Taxonomy" id="2528020"/>
    <lineage>
        <taxon>Bacteria</taxon>
        <taxon>Pseudomonadati</taxon>
        <taxon>Planctomycetota</taxon>
        <taxon>Phycisphaerae</taxon>
        <taxon>Phycisphaerales</taxon>
        <taxon>Phycisphaeraceae</taxon>
        <taxon>Poriferisphaera</taxon>
    </lineage>
</organism>
<comment type="similarity">
    <text evidence="1">Belongs to the D-alanine--D-alanine ligase family.</text>
</comment>
<dbReference type="Gene3D" id="3.30.1490.20">
    <property type="entry name" value="ATP-grasp fold, A domain"/>
    <property type="match status" value="1"/>
</dbReference>
<dbReference type="InterPro" id="IPR011095">
    <property type="entry name" value="Dala_Dala_lig_C"/>
</dbReference>
<keyword evidence="7" id="KW-1185">Reference proteome</keyword>
<dbReference type="Pfam" id="PF07478">
    <property type="entry name" value="Dala_Dala_lig_C"/>
    <property type="match status" value="1"/>
</dbReference>
<dbReference type="Proteomes" id="UP000317369">
    <property type="component" value="Chromosome"/>
</dbReference>
<dbReference type="GO" id="GO:0008716">
    <property type="term" value="F:D-alanine-D-alanine ligase activity"/>
    <property type="evidence" value="ECO:0007669"/>
    <property type="project" value="UniProtKB-EC"/>
</dbReference>
<evidence type="ECO:0000313" key="7">
    <source>
        <dbReference type="Proteomes" id="UP000317369"/>
    </source>
</evidence>
<dbReference type="PANTHER" id="PTHR23132">
    <property type="entry name" value="D-ALANINE--D-ALANINE LIGASE"/>
    <property type="match status" value="1"/>
</dbReference>
<dbReference type="EC" id="6.3.2.4" evidence="6"/>
<dbReference type="GO" id="GO:0046872">
    <property type="term" value="F:metal ion binding"/>
    <property type="evidence" value="ECO:0007669"/>
    <property type="project" value="InterPro"/>
</dbReference>
<name>A0A517YX89_9BACT</name>
<dbReference type="AlphaFoldDB" id="A0A517YX89"/>
<feature type="domain" description="ATP-grasp" evidence="5">
    <location>
        <begin position="118"/>
        <end position="330"/>
    </location>
</feature>
<dbReference type="SUPFAM" id="SSF52440">
    <property type="entry name" value="PreATP-grasp domain"/>
    <property type="match status" value="1"/>
</dbReference>
<dbReference type="PANTHER" id="PTHR23132:SF26">
    <property type="entry name" value="BLR7451 PROTEIN"/>
    <property type="match status" value="1"/>
</dbReference>
<evidence type="ECO:0000256" key="4">
    <source>
        <dbReference type="PROSITE-ProRule" id="PRU00409"/>
    </source>
</evidence>
<accession>A0A517YX89</accession>
<evidence type="ECO:0000256" key="2">
    <source>
        <dbReference type="ARBA" id="ARBA00022598"/>
    </source>
</evidence>
<keyword evidence="4" id="KW-0067">ATP-binding</keyword>
<keyword evidence="2 6" id="KW-0436">Ligase</keyword>
<dbReference type="GO" id="GO:0005524">
    <property type="term" value="F:ATP binding"/>
    <property type="evidence" value="ECO:0007669"/>
    <property type="project" value="UniProtKB-UniRule"/>
</dbReference>